<comment type="caution">
    <text evidence="2">The sequence shown here is derived from an EMBL/GenBank/DDBJ whole genome shotgun (WGS) entry which is preliminary data.</text>
</comment>
<reference evidence="2" key="1">
    <citation type="journal article" date="2020" name="Cell">
        <title>Large-Scale Comparative Analyses of Tick Genomes Elucidate Their Genetic Diversity and Vector Capacities.</title>
        <authorList>
            <consortium name="Tick Genome and Microbiome Consortium (TIGMIC)"/>
            <person name="Jia N."/>
            <person name="Wang J."/>
            <person name="Shi W."/>
            <person name="Du L."/>
            <person name="Sun Y."/>
            <person name="Zhan W."/>
            <person name="Jiang J.F."/>
            <person name="Wang Q."/>
            <person name="Zhang B."/>
            <person name="Ji P."/>
            <person name="Bell-Sakyi L."/>
            <person name="Cui X.M."/>
            <person name="Yuan T.T."/>
            <person name="Jiang B.G."/>
            <person name="Yang W.F."/>
            <person name="Lam T.T."/>
            <person name="Chang Q.C."/>
            <person name="Ding S.J."/>
            <person name="Wang X.J."/>
            <person name="Zhu J.G."/>
            <person name="Ruan X.D."/>
            <person name="Zhao L."/>
            <person name="Wei J.T."/>
            <person name="Ye R.Z."/>
            <person name="Que T.C."/>
            <person name="Du C.H."/>
            <person name="Zhou Y.H."/>
            <person name="Cheng J.X."/>
            <person name="Dai P.F."/>
            <person name="Guo W.B."/>
            <person name="Han X.H."/>
            <person name="Huang E.J."/>
            <person name="Li L.F."/>
            <person name="Wei W."/>
            <person name="Gao Y.C."/>
            <person name="Liu J.Z."/>
            <person name="Shao H.Z."/>
            <person name="Wang X."/>
            <person name="Wang C.C."/>
            <person name="Yang T.C."/>
            <person name="Huo Q.B."/>
            <person name="Li W."/>
            <person name="Chen H.Y."/>
            <person name="Chen S.E."/>
            <person name="Zhou L.G."/>
            <person name="Ni X.B."/>
            <person name="Tian J.H."/>
            <person name="Sheng Y."/>
            <person name="Liu T."/>
            <person name="Pan Y.S."/>
            <person name="Xia L.Y."/>
            <person name="Li J."/>
            <person name="Zhao F."/>
            <person name="Cao W.C."/>
        </authorList>
    </citation>
    <scope>NUCLEOTIDE SEQUENCE</scope>
    <source>
        <strain evidence="2">Rsan-2018</strain>
    </source>
</reference>
<dbReference type="Proteomes" id="UP000821837">
    <property type="component" value="Chromosome 1"/>
</dbReference>
<dbReference type="EMBL" id="JABSTV010001245">
    <property type="protein sequence ID" value="KAH7984372.1"/>
    <property type="molecule type" value="Genomic_DNA"/>
</dbReference>
<gene>
    <name evidence="2" type="ORF">HPB52_020034</name>
</gene>
<name>A0A9D4YQP4_RHISA</name>
<evidence type="ECO:0000313" key="2">
    <source>
        <dbReference type="EMBL" id="KAH7984372.1"/>
    </source>
</evidence>
<keyword evidence="3" id="KW-1185">Reference proteome</keyword>
<organism evidence="2 3">
    <name type="scientific">Rhipicephalus sanguineus</name>
    <name type="common">Brown dog tick</name>
    <name type="synonym">Ixodes sanguineus</name>
    <dbReference type="NCBI Taxonomy" id="34632"/>
    <lineage>
        <taxon>Eukaryota</taxon>
        <taxon>Metazoa</taxon>
        <taxon>Ecdysozoa</taxon>
        <taxon>Arthropoda</taxon>
        <taxon>Chelicerata</taxon>
        <taxon>Arachnida</taxon>
        <taxon>Acari</taxon>
        <taxon>Parasitiformes</taxon>
        <taxon>Ixodida</taxon>
        <taxon>Ixodoidea</taxon>
        <taxon>Ixodidae</taxon>
        <taxon>Rhipicephalinae</taxon>
        <taxon>Rhipicephalus</taxon>
        <taxon>Rhipicephalus</taxon>
    </lineage>
</organism>
<feature type="compositionally biased region" description="Pro residues" evidence="1">
    <location>
        <begin position="93"/>
        <end position="102"/>
    </location>
</feature>
<evidence type="ECO:0000256" key="1">
    <source>
        <dbReference type="SAM" id="MobiDB-lite"/>
    </source>
</evidence>
<reference evidence="2" key="2">
    <citation type="submission" date="2021-09" db="EMBL/GenBank/DDBJ databases">
        <authorList>
            <person name="Jia N."/>
            <person name="Wang J."/>
            <person name="Shi W."/>
            <person name="Du L."/>
            <person name="Sun Y."/>
            <person name="Zhan W."/>
            <person name="Jiang J."/>
            <person name="Wang Q."/>
            <person name="Zhang B."/>
            <person name="Ji P."/>
            <person name="Sakyi L.B."/>
            <person name="Cui X."/>
            <person name="Yuan T."/>
            <person name="Jiang B."/>
            <person name="Yang W."/>
            <person name="Lam T.T.-Y."/>
            <person name="Chang Q."/>
            <person name="Ding S."/>
            <person name="Wang X."/>
            <person name="Zhu J."/>
            <person name="Ruan X."/>
            <person name="Zhao L."/>
            <person name="Wei J."/>
            <person name="Que T."/>
            <person name="Du C."/>
            <person name="Cheng J."/>
            <person name="Dai P."/>
            <person name="Han X."/>
            <person name="Huang E."/>
            <person name="Gao Y."/>
            <person name="Liu J."/>
            <person name="Shao H."/>
            <person name="Ye R."/>
            <person name="Li L."/>
            <person name="Wei W."/>
            <person name="Wang X."/>
            <person name="Wang C."/>
            <person name="Huo Q."/>
            <person name="Li W."/>
            <person name="Guo W."/>
            <person name="Chen H."/>
            <person name="Chen S."/>
            <person name="Zhou L."/>
            <person name="Zhou L."/>
            <person name="Ni X."/>
            <person name="Tian J."/>
            <person name="Zhou Y."/>
            <person name="Sheng Y."/>
            <person name="Liu T."/>
            <person name="Pan Y."/>
            <person name="Xia L."/>
            <person name="Li J."/>
            <person name="Zhao F."/>
            <person name="Cao W."/>
        </authorList>
    </citation>
    <scope>NUCLEOTIDE SEQUENCE</scope>
    <source>
        <strain evidence="2">Rsan-2018</strain>
        <tissue evidence="2">Larvae</tissue>
    </source>
</reference>
<feature type="compositionally biased region" description="Low complexity" evidence="1">
    <location>
        <begin position="1"/>
        <end position="14"/>
    </location>
</feature>
<proteinExistence type="predicted"/>
<sequence>MPKTSPKKAPAAKPNKPEPKRTHTGPSTNVKPGTPSKPPVLMVKDFPPLTPVQAQCDSPQLKRKTASRQAVDEDFSGLAPGGPVRPPMAATPAPGPGRSPAP</sequence>
<evidence type="ECO:0000313" key="3">
    <source>
        <dbReference type="Proteomes" id="UP000821837"/>
    </source>
</evidence>
<protein>
    <submittedName>
        <fullName evidence="2">Uncharacterized protein</fullName>
    </submittedName>
</protein>
<accession>A0A9D4YQP4</accession>
<dbReference type="AlphaFoldDB" id="A0A9D4YQP4"/>
<feature type="region of interest" description="Disordered" evidence="1">
    <location>
        <begin position="1"/>
        <end position="102"/>
    </location>
</feature>